<dbReference type="EMBL" id="NPEU01000181">
    <property type="protein sequence ID" value="RAI37493.1"/>
    <property type="molecule type" value="Genomic_DNA"/>
</dbReference>
<keyword evidence="4" id="KW-0998">Cell outer membrane</keyword>
<feature type="chain" id="PRO_5016281875" description="Outer membrane protein beta-barrel domain-containing protein" evidence="6">
    <location>
        <begin position="21"/>
        <end position="253"/>
    </location>
</feature>
<dbReference type="OrthoDB" id="9815357at2"/>
<evidence type="ECO:0000256" key="4">
    <source>
        <dbReference type="ARBA" id="ARBA00023237"/>
    </source>
</evidence>
<evidence type="ECO:0000256" key="5">
    <source>
        <dbReference type="ARBA" id="ARBA00038306"/>
    </source>
</evidence>
<dbReference type="Pfam" id="PF13505">
    <property type="entry name" value="OMP_b-brl"/>
    <property type="match status" value="1"/>
</dbReference>
<comment type="similarity">
    <text evidence="5">Belongs to the Omp25/RopB family.</text>
</comment>
<evidence type="ECO:0000256" key="3">
    <source>
        <dbReference type="ARBA" id="ARBA00023136"/>
    </source>
</evidence>
<dbReference type="PANTHER" id="PTHR34001">
    <property type="entry name" value="BLL7405 PROTEIN"/>
    <property type="match status" value="1"/>
</dbReference>
<reference evidence="8 9" key="1">
    <citation type="submission" date="2017-07" db="EMBL/GenBank/DDBJ databases">
        <title>Draft Genome Sequences of Select Purple Nonsulfur Bacteria.</title>
        <authorList>
            <person name="Lasarre B."/>
            <person name="Mckinlay J.B."/>
        </authorList>
    </citation>
    <scope>NUCLEOTIDE SEQUENCE [LARGE SCALE GENOMIC DNA]</scope>
    <source>
        <strain evidence="8 9">DSM 11907</strain>
    </source>
</reference>
<proteinExistence type="inferred from homology"/>
<gene>
    <name evidence="8" type="ORF">CH338_15915</name>
</gene>
<protein>
    <recommendedName>
        <fullName evidence="7">Outer membrane protein beta-barrel domain-containing protein</fullName>
    </recommendedName>
</protein>
<evidence type="ECO:0000256" key="6">
    <source>
        <dbReference type="SAM" id="SignalP"/>
    </source>
</evidence>
<dbReference type="InterPro" id="IPR051692">
    <property type="entry name" value="OMP-like"/>
</dbReference>
<dbReference type="AlphaFoldDB" id="A0A327KIN3"/>
<evidence type="ECO:0000313" key="9">
    <source>
        <dbReference type="Proteomes" id="UP000248863"/>
    </source>
</evidence>
<accession>A0A327KIN3</accession>
<keyword evidence="3" id="KW-0472">Membrane</keyword>
<comment type="caution">
    <text evidence="8">The sequence shown here is derived from an EMBL/GenBank/DDBJ whole genome shotgun (WGS) entry which is preliminary data.</text>
</comment>
<dbReference type="Gene3D" id="2.40.160.20">
    <property type="match status" value="1"/>
</dbReference>
<dbReference type="RefSeq" id="WP_111358128.1">
    <property type="nucleotide sequence ID" value="NZ_NHSK01000030.1"/>
</dbReference>
<keyword evidence="9" id="KW-1185">Reference proteome</keyword>
<dbReference type="InterPro" id="IPR011250">
    <property type="entry name" value="OMP/PagP_B-barrel"/>
</dbReference>
<feature type="domain" description="Outer membrane protein beta-barrel" evidence="7">
    <location>
        <begin position="37"/>
        <end position="248"/>
    </location>
</feature>
<name>A0A327KIN3_9BRAD</name>
<evidence type="ECO:0000259" key="7">
    <source>
        <dbReference type="Pfam" id="PF13505"/>
    </source>
</evidence>
<comment type="subcellular location">
    <subcellularLocation>
        <location evidence="1">Cell outer membrane</location>
    </subcellularLocation>
</comment>
<evidence type="ECO:0000313" key="8">
    <source>
        <dbReference type="EMBL" id="RAI37493.1"/>
    </source>
</evidence>
<dbReference type="PANTHER" id="PTHR34001:SF3">
    <property type="entry name" value="BLL7405 PROTEIN"/>
    <property type="match status" value="1"/>
</dbReference>
<organism evidence="8 9">
    <name type="scientific">Rhodoplanes elegans</name>
    <dbReference type="NCBI Taxonomy" id="29408"/>
    <lineage>
        <taxon>Bacteria</taxon>
        <taxon>Pseudomonadati</taxon>
        <taxon>Pseudomonadota</taxon>
        <taxon>Alphaproteobacteria</taxon>
        <taxon>Hyphomicrobiales</taxon>
        <taxon>Nitrobacteraceae</taxon>
        <taxon>Rhodoplanes</taxon>
    </lineage>
</organism>
<sequence>MKKLLLGTVALIAIAGTASAADMRMPVKAPPVIAPVFSWTGCYIGGFVGGAWGDDYAAYDRNGYNRVGGWGYSGDSSFIGGGTLGCNWQPVGTNWVLGLEGEMGYLNIEGSGYDPLLVAQIAPGVLSTSKVGDWYGMITGRLGYTWDRALFYVKGGAAFVNVENTILDTAGLITIAASASETKATWTFGGGLEYAFDMNWSIKAEYMFIGLDNTQAVCGPAVGAAGTFCWDHDNPGIHTAKVGLNYRFGGARY</sequence>
<feature type="signal peptide" evidence="6">
    <location>
        <begin position="1"/>
        <end position="20"/>
    </location>
</feature>
<evidence type="ECO:0000256" key="2">
    <source>
        <dbReference type="ARBA" id="ARBA00022729"/>
    </source>
</evidence>
<dbReference type="Proteomes" id="UP000248863">
    <property type="component" value="Unassembled WGS sequence"/>
</dbReference>
<dbReference type="SUPFAM" id="SSF56925">
    <property type="entry name" value="OMPA-like"/>
    <property type="match status" value="1"/>
</dbReference>
<dbReference type="InterPro" id="IPR027385">
    <property type="entry name" value="Beta-barrel_OMP"/>
</dbReference>
<keyword evidence="2 6" id="KW-0732">Signal</keyword>
<dbReference type="GO" id="GO:0009279">
    <property type="term" value="C:cell outer membrane"/>
    <property type="evidence" value="ECO:0007669"/>
    <property type="project" value="UniProtKB-SubCell"/>
</dbReference>
<evidence type="ECO:0000256" key="1">
    <source>
        <dbReference type="ARBA" id="ARBA00004442"/>
    </source>
</evidence>